<evidence type="ECO:0000313" key="4">
    <source>
        <dbReference type="Proteomes" id="UP001278571"/>
    </source>
</evidence>
<protein>
    <submittedName>
        <fullName evidence="3">Uncharacterized protein</fullName>
    </submittedName>
</protein>
<name>A0ABU4KEH3_9ACTN</name>
<feature type="region of interest" description="Disordered" evidence="1">
    <location>
        <begin position="65"/>
        <end position="164"/>
    </location>
</feature>
<keyword evidence="4" id="KW-1185">Reference proteome</keyword>
<sequence>MSRAVRWTIAGVAALVTFGLGVTLVRALPWGWLPQEDGARLDTALAFGAVAATVVLAGLGWWAGREQPPPAPVPPAPPRTVTQTATASDDAQVTQTGGGAPRVEQHAEASGEASVTQTGGHLPARGQGAPAPAGDLPDEVVQRAEASGRGRIVQSGGDQHVDGV</sequence>
<comment type="caution">
    <text evidence="3">The sequence shown here is derived from an EMBL/GenBank/DDBJ whole genome shotgun (WGS) entry which is preliminary data.</text>
</comment>
<dbReference type="Proteomes" id="UP001278571">
    <property type="component" value="Unassembled WGS sequence"/>
</dbReference>
<feature type="transmembrane region" description="Helical" evidence="2">
    <location>
        <begin position="43"/>
        <end position="63"/>
    </location>
</feature>
<feature type="compositionally biased region" description="Low complexity" evidence="1">
    <location>
        <begin position="123"/>
        <end position="134"/>
    </location>
</feature>
<keyword evidence="2" id="KW-0812">Transmembrane</keyword>
<feature type="compositionally biased region" description="Pro residues" evidence="1">
    <location>
        <begin position="67"/>
        <end position="78"/>
    </location>
</feature>
<evidence type="ECO:0000256" key="1">
    <source>
        <dbReference type="SAM" id="MobiDB-lite"/>
    </source>
</evidence>
<accession>A0ABU4KEH3</accession>
<organism evidence="3 4">
    <name type="scientific">Streptomyces roseolus</name>
    <dbReference type="NCBI Taxonomy" id="67358"/>
    <lineage>
        <taxon>Bacteria</taxon>
        <taxon>Bacillati</taxon>
        <taxon>Actinomycetota</taxon>
        <taxon>Actinomycetes</taxon>
        <taxon>Kitasatosporales</taxon>
        <taxon>Streptomycetaceae</taxon>
        <taxon>Streptomyces</taxon>
    </lineage>
</organism>
<evidence type="ECO:0000256" key="2">
    <source>
        <dbReference type="SAM" id="Phobius"/>
    </source>
</evidence>
<keyword evidence="2" id="KW-0472">Membrane</keyword>
<keyword evidence="2" id="KW-1133">Transmembrane helix</keyword>
<dbReference type="EMBL" id="JAWJZF010000490">
    <property type="protein sequence ID" value="MDX2296163.1"/>
    <property type="molecule type" value="Genomic_DNA"/>
</dbReference>
<reference evidence="3 4" key="1">
    <citation type="submission" date="2023-10" db="EMBL/GenBank/DDBJ databases">
        <authorList>
            <person name="Wang X.X."/>
        </authorList>
    </citation>
    <scope>NUCLEOTIDE SEQUENCE [LARGE SCALE GENOMIC DNA]</scope>
    <source>
        <strain evidence="3 4">NBRC 12816</strain>
    </source>
</reference>
<proteinExistence type="predicted"/>
<dbReference type="RefSeq" id="WP_319012344.1">
    <property type="nucleotide sequence ID" value="NZ_JAWJZF010000490.1"/>
</dbReference>
<evidence type="ECO:0000313" key="3">
    <source>
        <dbReference type="EMBL" id="MDX2296163.1"/>
    </source>
</evidence>
<gene>
    <name evidence="3" type="ORF">R2363_28790</name>
</gene>